<gene>
    <name evidence="2" type="ORF">M513_02315</name>
    <name evidence="3" type="ORF">M514_02315</name>
</gene>
<dbReference type="Proteomes" id="UP000030764">
    <property type="component" value="Unassembled WGS sequence"/>
</dbReference>
<organism evidence="3">
    <name type="scientific">Trichuris suis</name>
    <name type="common">pig whipworm</name>
    <dbReference type="NCBI Taxonomy" id="68888"/>
    <lineage>
        <taxon>Eukaryota</taxon>
        <taxon>Metazoa</taxon>
        <taxon>Ecdysozoa</taxon>
        <taxon>Nematoda</taxon>
        <taxon>Enoplea</taxon>
        <taxon>Dorylaimia</taxon>
        <taxon>Trichinellida</taxon>
        <taxon>Trichuridae</taxon>
        <taxon>Trichuris</taxon>
    </lineage>
</organism>
<evidence type="ECO:0000313" key="3">
    <source>
        <dbReference type="EMBL" id="KFD66814.1"/>
    </source>
</evidence>
<name>A0A085NBG8_9BILA</name>
<reference evidence="3 4" key="1">
    <citation type="journal article" date="2014" name="Nat. Genet.">
        <title>Genome and transcriptome of the porcine whipworm Trichuris suis.</title>
        <authorList>
            <person name="Jex A.R."/>
            <person name="Nejsum P."/>
            <person name="Schwarz E.M."/>
            <person name="Hu L."/>
            <person name="Young N.D."/>
            <person name="Hall R.S."/>
            <person name="Korhonen P.K."/>
            <person name="Liao S."/>
            <person name="Thamsborg S."/>
            <person name="Xia J."/>
            <person name="Xu P."/>
            <person name="Wang S."/>
            <person name="Scheerlinck J.P."/>
            <person name="Hofmann A."/>
            <person name="Sternberg P.W."/>
            <person name="Wang J."/>
            <person name="Gasser R.B."/>
        </authorList>
    </citation>
    <scope>NUCLEOTIDE SEQUENCE [LARGE SCALE GENOMIC DNA]</scope>
    <source>
        <strain evidence="3">DCEP-RM93F</strain>
        <strain evidence="2">DCEP-RM93M</strain>
    </source>
</reference>
<evidence type="ECO:0000313" key="2">
    <source>
        <dbReference type="EMBL" id="KFD56639.1"/>
    </source>
</evidence>
<feature type="domain" description="Helix-turn-helix" evidence="1">
    <location>
        <begin position="117"/>
        <end position="163"/>
    </location>
</feature>
<dbReference type="Proteomes" id="UP000030758">
    <property type="component" value="Unassembled WGS sequence"/>
</dbReference>
<dbReference type="AlphaFoldDB" id="A0A085NBG8"/>
<sequence length="274" mass="30712">MESVLSVFFSPSLPPSTGMTPTGLSEGFYSALELDPVDMILYFLLYTCLLKNLSQVKISRHNVAQTDGSRIAPASSICTMIFMDPCKQQKLPGRLYVDDGNREENGRLPFLDVLIKRQHDGIKKRMVDRAVAICDPEFLRAELHCTTTVLHRNSYPKTFVTSNVQRGLQAPRDRCNGAADSRPVVFLPYHHDLGEMLRHLSLHGYCVHFKSPPNLRSLVRNDMIKIPFEQGPGVVYEIKCGCNASYTGETGNSLVDTFSEHMEALNGYRTGKRA</sequence>
<evidence type="ECO:0000259" key="1">
    <source>
        <dbReference type="Pfam" id="PF26215"/>
    </source>
</evidence>
<dbReference type="InterPro" id="IPR058912">
    <property type="entry name" value="HTH_animal"/>
</dbReference>
<accession>A0A085NBG8</accession>
<proteinExistence type="predicted"/>
<dbReference type="EMBL" id="KL367520">
    <property type="protein sequence ID" value="KFD66814.1"/>
    <property type="molecule type" value="Genomic_DNA"/>
</dbReference>
<dbReference type="EMBL" id="KL363192">
    <property type="protein sequence ID" value="KFD56639.1"/>
    <property type="molecule type" value="Genomic_DNA"/>
</dbReference>
<keyword evidence="4" id="KW-1185">Reference proteome</keyword>
<evidence type="ECO:0000313" key="4">
    <source>
        <dbReference type="Proteomes" id="UP000030764"/>
    </source>
</evidence>
<protein>
    <recommendedName>
        <fullName evidence="1">Helix-turn-helix domain-containing protein</fullName>
    </recommendedName>
</protein>
<dbReference type="Pfam" id="PF26215">
    <property type="entry name" value="HTH_animal"/>
    <property type="match status" value="1"/>
</dbReference>